<sequence length="86" mass="9217">MAHVNVSEFRQNLAAHLDEVTDSRAPLVVTRGKGKSVVVLAEEEYESMVETLHLLASPINAEHLRASIAELDAGQGAERALAGKTP</sequence>
<dbReference type="NCBIfam" id="TIGR01552">
    <property type="entry name" value="phd_fam"/>
    <property type="match status" value="1"/>
</dbReference>
<comment type="similarity">
    <text evidence="1 2">Belongs to the phD/YefM antitoxin family.</text>
</comment>
<organism evidence="3 4">
    <name type="scientific">Ciceribacter lividus</name>
    <dbReference type="NCBI Taxonomy" id="1197950"/>
    <lineage>
        <taxon>Bacteria</taxon>
        <taxon>Pseudomonadati</taxon>
        <taxon>Pseudomonadota</taxon>
        <taxon>Alphaproteobacteria</taxon>
        <taxon>Hyphomicrobiales</taxon>
        <taxon>Rhizobiaceae</taxon>
        <taxon>Ciceribacter</taxon>
    </lineage>
</organism>
<dbReference type="PANTHER" id="PTHR33713:SF6">
    <property type="entry name" value="ANTITOXIN YEFM"/>
    <property type="match status" value="1"/>
</dbReference>
<proteinExistence type="inferred from homology"/>
<dbReference type="PANTHER" id="PTHR33713">
    <property type="entry name" value="ANTITOXIN YAFN-RELATED"/>
    <property type="match status" value="1"/>
</dbReference>
<dbReference type="InterPro" id="IPR006442">
    <property type="entry name" value="Antitoxin_Phd/YefM"/>
</dbReference>
<dbReference type="InterPro" id="IPR051405">
    <property type="entry name" value="phD/YefM_antitoxin"/>
</dbReference>
<evidence type="ECO:0000313" key="3">
    <source>
        <dbReference type="EMBL" id="RCW28621.1"/>
    </source>
</evidence>
<dbReference type="EMBL" id="QPIX01000001">
    <property type="protein sequence ID" value="RCW28621.1"/>
    <property type="molecule type" value="Genomic_DNA"/>
</dbReference>
<evidence type="ECO:0000256" key="2">
    <source>
        <dbReference type="RuleBase" id="RU362080"/>
    </source>
</evidence>
<gene>
    <name evidence="3" type="ORF">DFR48_101638</name>
</gene>
<protein>
    <recommendedName>
        <fullName evidence="2">Antitoxin</fullName>
    </recommendedName>
</protein>
<dbReference type="RefSeq" id="WP_114361664.1">
    <property type="nucleotide sequence ID" value="NZ_QPIX01000001.1"/>
</dbReference>
<name>A0A6I7HRU9_9HYPH</name>
<comment type="function">
    <text evidence="2">Antitoxin component of a type II toxin-antitoxin (TA) system.</text>
</comment>
<comment type="caution">
    <text evidence="3">The sequence shown here is derived from an EMBL/GenBank/DDBJ whole genome shotgun (WGS) entry which is preliminary data.</text>
</comment>
<dbReference type="Gene3D" id="3.40.1620.10">
    <property type="entry name" value="YefM-like domain"/>
    <property type="match status" value="1"/>
</dbReference>
<evidence type="ECO:0000313" key="4">
    <source>
        <dbReference type="Proteomes" id="UP000252582"/>
    </source>
</evidence>
<dbReference type="Proteomes" id="UP000252582">
    <property type="component" value="Unassembled WGS sequence"/>
</dbReference>
<dbReference type="SUPFAM" id="SSF143120">
    <property type="entry name" value="YefM-like"/>
    <property type="match status" value="1"/>
</dbReference>
<accession>A0A6I7HRU9</accession>
<dbReference type="Gene3D" id="6.10.250.330">
    <property type="match status" value="1"/>
</dbReference>
<keyword evidence="4" id="KW-1185">Reference proteome</keyword>
<dbReference type="InterPro" id="IPR036165">
    <property type="entry name" value="YefM-like_sf"/>
</dbReference>
<evidence type="ECO:0000256" key="1">
    <source>
        <dbReference type="ARBA" id="ARBA00009981"/>
    </source>
</evidence>
<dbReference type="Pfam" id="PF02604">
    <property type="entry name" value="PhdYeFM_antitox"/>
    <property type="match status" value="1"/>
</dbReference>
<reference evidence="3 4" key="1">
    <citation type="submission" date="2018-07" db="EMBL/GenBank/DDBJ databases">
        <title>Genomic Encyclopedia of Type Strains, Phase IV (KMG-IV): sequencing the most valuable type-strain genomes for metagenomic binning, comparative biology and taxonomic classification.</title>
        <authorList>
            <person name="Goeker M."/>
        </authorList>
    </citation>
    <scope>NUCLEOTIDE SEQUENCE [LARGE SCALE GENOMIC DNA]</scope>
    <source>
        <strain evidence="3 4">DSM 25528</strain>
    </source>
</reference>
<dbReference type="AlphaFoldDB" id="A0A6I7HRU9"/>